<dbReference type="EMBL" id="CP002390">
    <property type="protein sequence ID" value="EFE27899.1"/>
    <property type="molecule type" value="Genomic_DNA"/>
</dbReference>
<protein>
    <submittedName>
        <fullName evidence="1">Uncharacterized protein</fullName>
    </submittedName>
</protein>
<accession>D6GSR4</accession>
<dbReference type="OrthoDB" id="86327at2"/>
<sequence length="267" mass="31575">MLLGYFTEEAYEKLLHEIPQNADNYSSNEDWLPTYFGSSDGYFKTSSVDVGRFKPSYTSGKKDDAQKSQEDLVNTRLIYEAFRNLTPLQASNKYMWTYLCHVIPEYRGYIQDRWMQEERSNTIKNRYFVTTPGSLLNDNALSRLWWYGYLTYDCNGSNHYALTEILFTNQTICTDVMDTFNRMNFDRIRGVLTAIKDFKEELSNNEGITDYFRECKKYLNHYAAVTTLEFLDSDEIHNLAFNYMMKLREEKLNGTFTNAKNKRKKKK</sequence>
<dbReference type="RefSeq" id="WP_014261727.1">
    <property type="nucleotide sequence ID" value="NC_016630.1"/>
</dbReference>
<dbReference type="PATRIC" id="fig|546269.5.peg.56"/>
<dbReference type="InterPro" id="IPR045920">
    <property type="entry name" value="DUF6339"/>
</dbReference>
<dbReference type="AlphaFoldDB" id="D6GSR4"/>
<dbReference type="eggNOG" id="ENOG502ZBE4">
    <property type="taxonomic scope" value="Bacteria"/>
</dbReference>
<evidence type="ECO:0000313" key="2">
    <source>
        <dbReference type="Proteomes" id="UP000007468"/>
    </source>
</evidence>
<dbReference type="KEGG" id="faa:HMPREF0389_01151"/>
<dbReference type="Pfam" id="PF19866">
    <property type="entry name" value="DUF6339"/>
    <property type="match status" value="1"/>
</dbReference>
<dbReference type="Proteomes" id="UP000007468">
    <property type="component" value="Chromosome"/>
</dbReference>
<gene>
    <name evidence="1" type="ordered locus">HMPREF0389_01151</name>
</gene>
<evidence type="ECO:0000313" key="1">
    <source>
        <dbReference type="EMBL" id="EFE27899.1"/>
    </source>
</evidence>
<proteinExistence type="predicted"/>
<keyword evidence="2" id="KW-1185">Reference proteome</keyword>
<reference evidence="2" key="1">
    <citation type="submission" date="2010-12" db="EMBL/GenBank/DDBJ databases">
        <title>The genome sequence of Filifactor alocis strain ATCC 35896.</title>
        <authorList>
            <consortium name="The Broad Institute Genome Sequencing Platform"/>
            <person name="Ward D."/>
            <person name="Earl A."/>
            <person name="Feldgarden M."/>
            <person name="Young S.K."/>
            <person name="Gargeya S."/>
            <person name="Zeng Q."/>
            <person name="Alvarado L."/>
            <person name="Berlin A."/>
            <person name="Bochicchio J."/>
            <person name="Chapman S.B."/>
            <person name="Chen Z."/>
            <person name="Freedman E."/>
            <person name="Gellesch M."/>
            <person name="Goldberg J."/>
            <person name="Griggs A."/>
            <person name="Gujja S."/>
            <person name="Heilman E."/>
            <person name="Heiman D."/>
            <person name="Howarth C."/>
            <person name="Mehta T."/>
            <person name="Neiman D."/>
            <person name="Pearson M."/>
            <person name="Roberts A."/>
            <person name="Saif S."/>
            <person name="Shea T."/>
            <person name="Shenoy N."/>
            <person name="Sisk P."/>
            <person name="Stolte C."/>
            <person name="Sykes S."/>
            <person name="White J."/>
            <person name="Yandava C."/>
            <person name="Izard J."/>
            <person name="Blanton J.M."/>
            <person name="Baranova O.V."/>
            <person name="Tanner A.C."/>
            <person name="Dewhirst F.E."/>
            <person name="Haas B."/>
            <person name="Nusbaum C."/>
            <person name="Birren B."/>
        </authorList>
    </citation>
    <scope>NUCLEOTIDE SEQUENCE [LARGE SCALE GENOMIC DNA]</scope>
    <source>
        <strain evidence="2">ATCC 35896 / D40 B5</strain>
    </source>
</reference>
<dbReference type="STRING" id="546269.HMPREF0389_01151"/>
<name>D6GSR4_FILAD</name>
<organism evidence="1 2">
    <name type="scientific">Filifactor alocis (strain ATCC 35896 / CCUG 47790 / D40 B5)</name>
    <name type="common">Fusobacterium alocis</name>
    <dbReference type="NCBI Taxonomy" id="546269"/>
    <lineage>
        <taxon>Bacteria</taxon>
        <taxon>Bacillati</taxon>
        <taxon>Bacillota</taxon>
        <taxon>Clostridia</taxon>
        <taxon>Peptostreptococcales</taxon>
        <taxon>Filifactoraceae</taxon>
        <taxon>Filifactor</taxon>
    </lineage>
</organism>